<protein>
    <recommendedName>
        <fullName evidence="3 6">Cyclic pyranopterin monophosphate synthase</fullName>
        <ecNumber evidence="3 6">4.6.1.17</ecNumber>
    </recommendedName>
    <alternativeName>
        <fullName evidence="6">Molybdenum cofactor biosynthesis protein C</fullName>
    </alternativeName>
</protein>
<dbReference type="KEGG" id="amt:Amet_2207"/>
<dbReference type="InterPro" id="IPR047594">
    <property type="entry name" value="MoaC_bact/euk"/>
</dbReference>
<dbReference type="InterPro" id="IPR050105">
    <property type="entry name" value="MoCo_biosynth_MoaA/MoaC"/>
</dbReference>
<dbReference type="Gene3D" id="3.30.70.640">
    <property type="entry name" value="Molybdopterin cofactor biosynthesis C (MoaC) domain"/>
    <property type="match status" value="1"/>
</dbReference>
<organism evidence="8 9">
    <name type="scientific">Alkaliphilus metalliredigens (strain QYMF)</name>
    <dbReference type="NCBI Taxonomy" id="293826"/>
    <lineage>
        <taxon>Bacteria</taxon>
        <taxon>Bacillati</taxon>
        <taxon>Bacillota</taxon>
        <taxon>Clostridia</taxon>
        <taxon>Peptostreptococcales</taxon>
        <taxon>Natronincolaceae</taxon>
        <taxon>Alkaliphilus</taxon>
    </lineage>
</organism>
<dbReference type="GO" id="GO:0061799">
    <property type="term" value="F:cyclic pyranopterin monophosphate synthase activity"/>
    <property type="evidence" value="ECO:0007669"/>
    <property type="project" value="UniProtKB-UniRule"/>
</dbReference>
<dbReference type="SUPFAM" id="SSF55040">
    <property type="entry name" value="Molybdenum cofactor biosynthesis protein C, MoaC"/>
    <property type="match status" value="1"/>
</dbReference>
<name>A6TQ97_ALKMQ</name>
<dbReference type="Pfam" id="PF01967">
    <property type="entry name" value="MoaC"/>
    <property type="match status" value="1"/>
</dbReference>
<comment type="function">
    <text evidence="6">Catalyzes the conversion of (8S)-3',8-cyclo-7,8-dihydroguanosine 5'-triphosphate to cyclic pyranopterin monophosphate (cPMP).</text>
</comment>
<dbReference type="NCBIfam" id="NF006870">
    <property type="entry name" value="PRK09364.1"/>
    <property type="match status" value="1"/>
</dbReference>
<dbReference type="OrthoDB" id="9794429at2"/>
<dbReference type="EC" id="4.6.1.17" evidence="3 6"/>
<evidence type="ECO:0000313" key="8">
    <source>
        <dbReference type="EMBL" id="ABR48365.1"/>
    </source>
</evidence>
<sequence length="159" mass="17357">MDKFTHFNEEGRATMVEVGNKLNTKREAIAKGSIYMQPETLSKIIDKNISKGDVLAVSQVAGIMAAKKTSEMIPMCHTLMLTGADINFQIDETNSKIDIEAIVRTTGKTGVEIEALNAVSIAALTIYDMCKAVDRGMRITDIRLAKKSGGKSGDFIRED</sequence>
<feature type="binding site" evidence="6">
    <location>
        <begin position="113"/>
        <end position="114"/>
    </location>
    <ligand>
        <name>substrate</name>
    </ligand>
</feature>
<keyword evidence="4 6" id="KW-0501">Molybdenum cofactor biosynthesis</keyword>
<dbReference type="eggNOG" id="COG0315">
    <property type="taxonomic scope" value="Bacteria"/>
</dbReference>
<dbReference type="NCBIfam" id="TIGR00581">
    <property type="entry name" value="moaC"/>
    <property type="match status" value="1"/>
</dbReference>
<dbReference type="InterPro" id="IPR023045">
    <property type="entry name" value="MoaC"/>
</dbReference>
<evidence type="ECO:0000259" key="7">
    <source>
        <dbReference type="Pfam" id="PF01967"/>
    </source>
</evidence>
<dbReference type="HAMAP" id="MF_01224_B">
    <property type="entry name" value="MoaC_B"/>
    <property type="match status" value="1"/>
</dbReference>
<dbReference type="GO" id="GO:0006777">
    <property type="term" value="P:Mo-molybdopterin cofactor biosynthetic process"/>
    <property type="evidence" value="ECO:0007669"/>
    <property type="project" value="UniProtKB-UniRule"/>
</dbReference>
<reference evidence="9" key="1">
    <citation type="journal article" date="2016" name="Genome Announc.">
        <title>Complete genome sequence of Alkaliphilus metalliredigens strain QYMF, an alkaliphilic and metal-reducing bacterium isolated from borax-contaminated leachate ponds.</title>
        <authorList>
            <person name="Hwang C."/>
            <person name="Copeland A."/>
            <person name="Lucas S."/>
            <person name="Lapidus A."/>
            <person name="Barry K."/>
            <person name="Detter J.C."/>
            <person name="Glavina Del Rio T."/>
            <person name="Hammon N."/>
            <person name="Israni S."/>
            <person name="Dalin E."/>
            <person name="Tice H."/>
            <person name="Pitluck S."/>
            <person name="Chertkov O."/>
            <person name="Brettin T."/>
            <person name="Bruce D."/>
            <person name="Han C."/>
            <person name="Schmutz J."/>
            <person name="Larimer F."/>
            <person name="Land M.L."/>
            <person name="Hauser L."/>
            <person name="Kyrpides N."/>
            <person name="Mikhailova N."/>
            <person name="Ye Q."/>
            <person name="Zhou J."/>
            <person name="Richardson P."/>
            <person name="Fields M.W."/>
        </authorList>
    </citation>
    <scope>NUCLEOTIDE SEQUENCE [LARGE SCALE GENOMIC DNA]</scope>
    <source>
        <strain evidence="9">QYMF</strain>
    </source>
</reference>
<dbReference type="PANTHER" id="PTHR22960">
    <property type="entry name" value="MOLYBDOPTERIN COFACTOR SYNTHESIS PROTEIN A"/>
    <property type="match status" value="1"/>
</dbReference>
<feature type="binding site" evidence="6">
    <location>
        <begin position="75"/>
        <end position="77"/>
    </location>
    <ligand>
        <name>substrate</name>
    </ligand>
</feature>
<dbReference type="InterPro" id="IPR036522">
    <property type="entry name" value="MoaC_sf"/>
</dbReference>
<comment type="similarity">
    <text evidence="6">Belongs to the MoaC family.</text>
</comment>
<comment type="catalytic activity">
    <reaction evidence="1 6">
        <text>(8S)-3',8-cyclo-7,8-dihydroguanosine 5'-triphosphate = cyclic pyranopterin phosphate + diphosphate</text>
        <dbReference type="Rhea" id="RHEA:49580"/>
        <dbReference type="ChEBI" id="CHEBI:33019"/>
        <dbReference type="ChEBI" id="CHEBI:59648"/>
        <dbReference type="ChEBI" id="CHEBI:131766"/>
        <dbReference type="EC" id="4.6.1.17"/>
    </reaction>
</comment>
<evidence type="ECO:0000313" key="9">
    <source>
        <dbReference type="Proteomes" id="UP000001572"/>
    </source>
</evidence>
<feature type="domain" description="Molybdopterin cofactor biosynthesis C (MoaC)" evidence="7">
    <location>
        <begin position="15"/>
        <end position="150"/>
    </location>
</feature>
<evidence type="ECO:0000256" key="6">
    <source>
        <dbReference type="HAMAP-Rule" id="MF_01224"/>
    </source>
</evidence>
<accession>A6TQ97</accession>
<keyword evidence="9" id="KW-1185">Reference proteome</keyword>
<dbReference type="UniPathway" id="UPA00344"/>
<dbReference type="CDD" id="cd01420">
    <property type="entry name" value="MoaC_PE"/>
    <property type="match status" value="1"/>
</dbReference>
<dbReference type="EMBL" id="CP000724">
    <property type="protein sequence ID" value="ABR48365.1"/>
    <property type="molecule type" value="Genomic_DNA"/>
</dbReference>
<comment type="subunit">
    <text evidence="6">Homohexamer; trimer of dimers.</text>
</comment>
<evidence type="ECO:0000256" key="3">
    <source>
        <dbReference type="ARBA" id="ARBA00012575"/>
    </source>
</evidence>
<proteinExistence type="inferred from homology"/>
<dbReference type="PANTHER" id="PTHR22960:SF29">
    <property type="entry name" value="CYCLIC PYRANOPTERIN MONOPHOSPHATE SYNTHASE"/>
    <property type="match status" value="1"/>
</dbReference>
<keyword evidence="5 6" id="KW-0456">Lyase</keyword>
<gene>
    <name evidence="6" type="primary">moaC</name>
    <name evidence="8" type="ordered locus">Amet_2207</name>
</gene>
<dbReference type="Proteomes" id="UP000001572">
    <property type="component" value="Chromosome"/>
</dbReference>
<comment type="pathway">
    <text evidence="2 6">Cofactor biosynthesis; molybdopterin biosynthesis.</text>
</comment>
<dbReference type="AlphaFoldDB" id="A6TQ97"/>
<evidence type="ECO:0000256" key="5">
    <source>
        <dbReference type="ARBA" id="ARBA00023239"/>
    </source>
</evidence>
<feature type="active site" evidence="6">
    <location>
        <position position="128"/>
    </location>
</feature>
<dbReference type="STRING" id="293826.Amet_2207"/>
<dbReference type="HOGENOM" id="CLU_074693_1_1_9"/>
<dbReference type="RefSeq" id="WP_012063341.1">
    <property type="nucleotide sequence ID" value="NC_009633.1"/>
</dbReference>
<evidence type="ECO:0000256" key="1">
    <source>
        <dbReference type="ARBA" id="ARBA00001637"/>
    </source>
</evidence>
<dbReference type="InterPro" id="IPR002820">
    <property type="entry name" value="Mopterin_CF_biosynth-C_dom"/>
</dbReference>
<evidence type="ECO:0000256" key="2">
    <source>
        <dbReference type="ARBA" id="ARBA00005046"/>
    </source>
</evidence>
<evidence type="ECO:0000256" key="4">
    <source>
        <dbReference type="ARBA" id="ARBA00023150"/>
    </source>
</evidence>